<name>A0ABV5I6E4_9ACTN</name>
<dbReference type="GO" id="GO:0016746">
    <property type="term" value="F:acyltransferase activity"/>
    <property type="evidence" value="ECO:0007669"/>
    <property type="project" value="UniProtKB-KW"/>
</dbReference>
<organism evidence="4 5">
    <name type="scientific">Nonomuraea spiralis</name>
    <dbReference type="NCBI Taxonomy" id="46182"/>
    <lineage>
        <taxon>Bacteria</taxon>
        <taxon>Bacillati</taxon>
        <taxon>Actinomycetota</taxon>
        <taxon>Actinomycetes</taxon>
        <taxon>Streptosporangiales</taxon>
        <taxon>Streptosporangiaceae</taxon>
        <taxon>Nonomuraea</taxon>
    </lineage>
</organism>
<dbReference type="PANTHER" id="PTHR43420">
    <property type="entry name" value="ACETYLTRANSFERASE"/>
    <property type="match status" value="1"/>
</dbReference>
<evidence type="ECO:0000313" key="5">
    <source>
        <dbReference type="Proteomes" id="UP001589647"/>
    </source>
</evidence>
<dbReference type="EMBL" id="JBHMEI010000001">
    <property type="protein sequence ID" value="MFB9200102.1"/>
    <property type="molecule type" value="Genomic_DNA"/>
</dbReference>
<dbReference type="InterPro" id="IPR000182">
    <property type="entry name" value="GNAT_dom"/>
</dbReference>
<keyword evidence="2 4" id="KW-0012">Acyltransferase</keyword>
<dbReference type="InterPro" id="IPR050680">
    <property type="entry name" value="YpeA/RimI_acetyltransf"/>
</dbReference>
<evidence type="ECO:0000259" key="3">
    <source>
        <dbReference type="PROSITE" id="PS51186"/>
    </source>
</evidence>
<dbReference type="Pfam" id="PF00583">
    <property type="entry name" value="Acetyltransf_1"/>
    <property type="match status" value="1"/>
</dbReference>
<comment type="caution">
    <text evidence="4">The sequence shown here is derived from an EMBL/GenBank/DDBJ whole genome shotgun (WGS) entry which is preliminary data.</text>
</comment>
<dbReference type="SUPFAM" id="SSF55729">
    <property type="entry name" value="Acyl-CoA N-acyltransferases (Nat)"/>
    <property type="match status" value="1"/>
</dbReference>
<sequence>MRARAFRHDDLPFLRSVMAGWIAEAGRCGYDHTGELPHRVYDNLRDRRPAGELVRWWQDADGPAGIAITLRFGCAFDVFAAPRLRGGPLELSMLEWAAGATARAMDAAEPYVLTDVFDCDATRIELLGRAGFSRFRVWDHVNERDLRDPVPEPQLPAGFRLRHALPRDAQGLAEARNAAFGDDWTGPSYRSAVMERPGYDPRDEIVVEAPGGGVAAFAVGWIDGRNGIGHFEPVGTHPAFWRRGLARAAMSHAMRRMRALGLTAVTVNHDAGNAAARELYRSLGFVRRHETYGFRRPAAAMPSSG</sequence>
<feature type="domain" description="N-acetyltransferase" evidence="3">
    <location>
        <begin position="159"/>
        <end position="305"/>
    </location>
</feature>
<evidence type="ECO:0000256" key="2">
    <source>
        <dbReference type="ARBA" id="ARBA00023315"/>
    </source>
</evidence>
<dbReference type="Proteomes" id="UP001589647">
    <property type="component" value="Unassembled WGS sequence"/>
</dbReference>
<dbReference type="RefSeq" id="WP_189645697.1">
    <property type="nucleotide sequence ID" value="NZ_BMRC01000001.1"/>
</dbReference>
<dbReference type="EC" id="2.3.1.-" evidence="4"/>
<reference evidence="4 5" key="1">
    <citation type="submission" date="2024-09" db="EMBL/GenBank/DDBJ databases">
        <authorList>
            <person name="Sun Q."/>
            <person name="Mori K."/>
        </authorList>
    </citation>
    <scope>NUCLEOTIDE SEQUENCE [LARGE SCALE GENOMIC DNA]</scope>
    <source>
        <strain evidence="4 5">CCM 3426</strain>
    </source>
</reference>
<proteinExistence type="predicted"/>
<keyword evidence="1 4" id="KW-0808">Transferase</keyword>
<dbReference type="CDD" id="cd04301">
    <property type="entry name" value="NAT_SF"/>
    <property type="match status" value="1"/>
</dbReference>
<gene>
    <name evidence="4" type="ORF">ACFFV7_02760</name>
</gene>
<evidence type="ECO:0000256" key="1">
    <source>
        <dbReference type="ARBA" id="ARBA00022679"/>
    </source>
</evidence>
<keyword evidence="5" id="KW-1185">Reference proteome</keyword>
<accession>A0ABV5I6E4</accession>
<dbReference type="InterPro" id="IPR016181">
    <property type="entry name" value="Acyl_CoA_acyltransferase"/>
</dbReference>
<protein>
    <submittedName>
        <fullName evidence="4">GNAT family N-acetyltransferase</fullName>
        <ecNumber evidence="4">2.3.1.-</ecNumber>
    </submittedName>
</protein>
<dbReference type="PROSITE" id="PS51186">
    <property type="entry name" value="GNAT"/>
    <property type="match status" value="1"/>
</dbReference>
<dbReference type="PANTHER" id="PTHR43420:SF12">
    <property type="entry name" value="N-ACETYLTRANSFERASE DOMAIN-CONTAINING PROTEIN"/>
    <property type="match status" value="1"/>
</dbReference>
<dbReference type="Gene3D" id="3.40.630.30">
    <property type="match status" value="1"/>
</dbReference>
<evidence type="ECO:0000313" key="4">
    <source>
        <dbReference type="EMBL" id="MFB9200102.1"/>
    </source>
</evidence>